<accession>A0A6J6CGK1</accession>
<dbReference type="GO" id="GO:0061522">
    <property type="term" value="F:1,4-dihydroxy-2-naphthoyl-CoA thioesterase activity"/>
    <property type="evidence" value="ECO:0007669"/>
    <property type="project" value="TreeGrafter"/>
</dbReference>
<gene>
    <name evidence="3" type="ORF">UFOPK1581_00145</name>
</gene>
<dbReference type="PANTHER" id="PTHR43240:SF5">
    <property type="entry name" value="1,4-DIHYDROXY-2-NAPHTHOYL-COA THIOESTERASE 1"/>
    <property type="match status" value="1"/>
</dbReference>
<evidence type="ECO:0000313" key="3">
    <source>
        <dbReference type="EMBL" id="CAB4550660.1"/>
    </source>
</evidence>
<feature type="domain" description="Thioesterase" evidence="2">
    <location>
        <begin position="70"/>
        <end position="143"/>
    </location>
</feature>
<dbReference type="NCBIfam" id="TIGR00369">
    <property type="entry name" value="unchar_dom_1"/>
    <property type="match status" value="1"/>
</dbReference>
<dbReference type="InterPro" id="IPR029069">
    <property type="entry name" value="HotDog_dom_sf"/>
</dbReference>
<dbReference type="SUPFAM" id="SSF54637">
    <property type="entry name" value="Thioesterase/thiol ester dehydrase-isomerase"/>
    <property type="match status" value="1"/>
</dbReference>
<dbReference type="CDD" id="cd03443">
    <property type="entry name" value="PaaI_thioesterase"/>
    <property type="match status" value="1"/>
</dbReference>
<sequence>MQAYFACGSIQREESCMSGSDPILSDVAKEVAAQRGVGALAEKMGIEILELSAERAVATMPVEGNTQPIGLLHGGAYLVLGETLGSFAANVWAHPDGHAVGIEISASHSKSATKGFVTGTATAISLGKTLTLHEIIVTNEAGERLSTVRITNLIRKSNSQAD</sequence>
<dbReference type="InterPro" id="IPR003736">
    <property type="entry name" value="PAAI_dom"/>
</dbReference>
<evidence type="ECO:0000256" key="1">
    <source>
        <dbReference type="ARBA" id="ARBA00022801"/>
    </source>
</evidence>
<proteinExistence type="predicted"/>
<dbReference type="Gene3D" id="3.10.129.10">
    <property type="entry name" value="Hotdog Thioesterase"/>
    <property type="match status" value="1"/>
</dbReference>
<dbReference type="Pfam" id="PF03061">
    <property type="entry name" value="4HBT"/>
    <property type="match status" value="1"/>
</dbReference>
<reference evidence="3" key="1">
    <citation type="submission" date="2020-05" db="EMBL/GenBank/DDBJ databases">
        <authorList>
            <person name="Chiriac C."/>
            <person name="Salcher M."/>
            <person name="Ghai R."/>
            <person name="Kavagutti S V."/>
        </authorList>
    </citation>
    <scope>NUCLEOTIDE SEQUENCE</scope>
</reference>
<dbReference type="AlphaFoldDB" id="A0A6J6CGK1"/>
<protein>
    <submittedName>
        <fullName evidence="3">Unannotated protein</fullName>
    </submittedName>
</protein>
<dbReference type="InterPro" id="IPR006683">
    <property type="entry name" value="Thioestr_dom"/>
</dbReference>
<evidence type="ECO:0000259" key="2">
    <source>
        <dbReference type="Pfam" id="PF03061"/>
    </source>
</evidence>
<dbReference type="PANTHER" id="PTHR43240">
    <property type="entry name" value="1,4-DIHYDROXY-2-NAPHTHOYL-COA THIOESTERASE 1"/>
    <property type="match status" value="1"/>
</dbReference>
<organism evidence="3">
    <name type="scientific">freshwater metagenome</name>
    <dbReference type="NCBI Taxonomy" id="449393"/>
    <lineage>
        <taxon>unclassified sequences</taxon>
        <taxon>metagenomes</taxon>
        <taxon>ecological metagenomes</taxon>
    </lineage>
</organism>
<keyword evidence="1" id="KW-0378">Hydrolase</keyword>
<name>A0A6J6CGK1_9ZZZZ</name>
<dbReference type="GO" id="GO:0005829">
    <property type="term" value="C:cytosol"/>
    <property type="evidence" value="ECO:0007669"/>
    <property type="project" value="TreeGrafter"/>
</dbReference>
<dbReference type="EMBL" id="CAEZTB010000012">
    <property type="protein sequence ID" value="CAB4550660.1"/>
    <property type="molecule type" value="Genomic_DNA"/>
</dbReference>